<evidence type="ECO:0000313" key="2">
    <source>
        <dbReference type="Proteomes" id="UP000290365"/>
    </source>
</evidence>
<name>A0A4P6JWG5_KTERU</name>
<dbReference type="AlphaFoldDB" id="A0A4P6JWG5"/>
<keyword evidence="2" id="KW-1185">Reference proteome</keyword>
<reference evidence="1 2" key="1">
    <citation type="submission" date="2019-01" db="EMBL/GenBank/DDBJ databases">
        <title>Ktedonosporobacter rubrisoli SCAWS-G2.</title>
        <authorList>
            <person name="Huang Y."/>
            <person name="Yan B."/>
        </authorList>
    </citation>
    <scope>NUCLEOTIDE SEQUENCE [LARGE SCALE GENOMIC DNA]</scope>
    <source>
        <strain evidence="1 2">SCAWS-G2</strain>
    </source>
</reference>
<evidence type="ECO:0000313" key="1">
    <source>
        <dbReference type="EMBL" id="QBD79805.1"/>
    </source>
</evidence>
<dbReference type="KEGG" id="kbs:EPA93_29025"/>
<gene>
    <name evidence="1" type="ORF">EPA93_29025</name>
</gene>
<dbReference type="RefSeq" id="WP_129890871.1">
    <property type="nucleotide sequence ID" value="NZ_CP035758.1"/>
</dbReference>
<dbReference type="Proteomes" id="UP000290365">
    <property type="component" value="Chromosome"/>
</dbReference>
<accession>A0A4P6JWG5</accession>
<organism evidence="1 2">
    <name type="scientific">Ktedonosporobacter rubrisoli</name>
    <dbReference type="NCBI Taxonomy" id="2509675"/>
    <lineage>
        <taxon>Bacteria</taxon>
        <taxon>Bacillati</taxon>
        <taxon>Chloroflexota</taxon>
        <taxon>Ktedonobacteria</taxon>
        <taxon>Ktedonobacterales</taxon>
        <taxon>Ktedonosporobacteraceae</taxon>
        <taxon>Ktedonosporobacter</taxon>
    </lineage>
</organism>
<protein>
    <recommendedName>
        <fullName evidence="3">XRE family transcriptional regulator</fullName>
    </recommendedName>
</protein>
<evidence type="ECO:0008006" key="3">
    <source>
        <dbReference type="Google" id="ProtNLM"/>
    </source>
</evidence>
<dbReference type="EMBL" id="CP035758">
    <property type="protein sequence ID" value="QBD79805.1"/>
    <property type="molecule type" value="Genomic_DNA"/>
</dbReference>
<sequence length="77" mass="9161">MNRRTFYQIFQWQHVSLLMLARESNRHPYLIWDMLLGHPMRKLDAVIILATFNEMASTHYELGALSIIYQENEAQHG</sequence>
<proteinExistence type="predicted"/>